<name>A0A921TCP9_9RHOB</name>
<proteinExistence type="predicted"/>
<evidence type="ECO:0008006" key="4">
    <source>
        <dbReference type="Google" id="ProtNLM"/>
    </source>
</evidence>
<keyword evidence="3" id="KW-1185">Reference proteome</keyword>
<gene>
    <name evidence="2" type="ORF">PMES_02296</name>
</gene>
<keyword evidence="1" id="KW-0732">Signal</keyword>
<protein>
    <recommendedName>
        <fullName evidence="4">Alkaline proteinase inhibitor/ Outer membrane lipoprotein Omp19 domain-containing protein</fullName>
    </recommendedName>
</protein>
<accession>A0A921TCP9</accession>
<dbReference type="AlphaFoldDB" id="A0A921TCP9"/>
<dbReference type="OrthoDB" id="7868868at2"/>
<evidence type="ECO:0000256" key="1">
    <source>
        <dbReference type="SAM" id="SignalP"/>
    </source>
</evidence>
<dbReference type="Proteomes" id="UP000698242">
    <property type="component" value="Unassembled WGS sequence"/>
</dbReference>
<organism evidence="2 3">
    <name type="scientific">Profundibacterium mesophilum KAUST100406-0324</name>
    <dbReference type="NCBI Taxonomy" id="1037889"/>
    <lineage>
        <taxon>Bacteria</taxon>
        <taxon>Pseudomonadati</taxon>
        <taxon>Pseudomonadota</taxon>
        <taxon>Alphaproteobacteria</taxon>
        <taxon>Rhodobacterales</taxon>
        <taxon>Roseobacteraceae</taxon>
        <taxon>Profundibacterium</taxon>
    </lineage>
</organism>
<comment type="caution">
    <text evidence="2">The sequence shown here is derived from an EMBL/GenBank/DDBJ whole genome shotgun (WGS) entry which is preliminary data.</text>
</comment>
<dbReference type="EMBL" id="APKE01000026">
    <property type="protein sequence ID" value="KAF0675406.1"/>
    <property type="molecule type" value="Genomic_DNA"/>
</dbReference>
<sequence length="119" mass="11899">MRGMLLAALLLAGCGTLPDAAAPLGGAEAYPEAVLLYRDTATVRFSDGQLCTAARPAQSPAGGWSVPLAGCGHGWRAEIARPAGSARPRVPLREGAGARLVLTAPGGAAFAYGAAMPEA</sequence>
<dbReference type="RefSeq" id="WP_159965811.1">
    <property type="nucleotide sequence ID" value="NZ_APKE01000026.1"/>
</dbReference>
<reference evidence="2" key="1">
    <citation type="submission" date="2013-03" db="EMBL/GenBank/DDBJ databases">
        <title>Genome Sequence of the Profundibacterium mesophilum strain KAUST100406-0324T from Red Sea, a novel genus in the family Rhodobacteraceae.</title>
        <authorList>
            <person name="Essack M."/>
            <person name="Alam I."/>
            <person name="Lafi F."/>
            <person name="Alawi W."/>
            <person name="Kamanu F."/>
            <person name="Al-Suwailem A."/>
            <person name="Lee O.O."/>
            <person name="Xu Y."/>
            <person name="Bajic V."/>
            <person name="Qian P.-Y."/>
            <person name="Archer J."/>
        </authorList>
    </citation>
    <scope>NUCLEOTIDE SEQUENCE</scope>
    <source>
        <strain evidence="2">KAUST100406-0324</strain>
    </source>
</reference>
<feature type="chain" id="PRO_5038116786" description="Alkaline proteinase inhibitor/ Outer membrane lipoprotein Omp19 domain-containing protein" evidence="1">
    <location>
        <begin position="22"/>
        <end position="119"/>
    </location>
</feature>
<evidence type="ECO:0000313" key="2">
    <source>
        <dbReference type="EMBL" id="KAF0675406.1"/>
    </source>
</evidence>
<evidence type="ECO:0000313" key="3">
    <source>
        <dbReference type="Proteomes" id="UP000698242"/>
    </source>
</evidence>
<feature type="signal peptide" evidence="1">
    <location>
        <begin position="1"/>
        <end position="21"/>
    </location>
</feature>